<feature type="region of interest" description="Disordered" evidence="1">
    <location>
        <begin position="110"/>
        <end position="134"/>
    </location>
</feature>
<dbReference type="Proteomes" id="UP000017836">
    <property type="component" value="Unassembled WGS sequence"/>
</dbReference>
<accession>W1Q119</accession>
<keyword evidence="4" id="KW-1185">Reference proteome</keyword>
<protein>
    <submittedName>
        <fullName evidence="3">Uncharacterized protein</fullName>
    </submittedName>
</protein>
<name>W1Q119_AMBTC</name>
<evidence type="ECO:0000313" key="4">
    <source>
        <dbReference type="Proteomes" id="UP000017836"/>
    </source>
</evidence>
<feature type="region of interest" description="Disordered" evidence="1">
    <location>
        <begin position="303"/>
        <end position="322"/>
    </location>
</feature>
<sequence>MATAEARAVWQRTANRYFVQEDAKRAPKLACCPSPSCSKTQSETGHGDHGNGPDHSSAIPVPLNWNPTNMNLSPESKWWLQLQPNFGNHKDFTYEQIKALEAELDVIETGHDTPSSKLDDETQETEDGHGGLYKKPHYSLETTFRVSTACLKHDCELRMEELKAVHMKQLLKNEVEAGGYLKSEFGDYWYGDSKVMDMEPSDLLTSERSEKVSADYGAPWMCEKTGPWWHITDKHELETLVEQKTSQHVENCDLPRPHPMQIKKGPFSGFESSEHEEIASTLFEHKFSSSDCYPTELSQFDSASGSLGRTQQGPLHDSMKTFSCENNKKETYEISRLSFESEASKAQLLEALCHSQTRAREAEKAAQKANSEKEHIIKLFFKQASHLFAYKQWLQLLQLETLYLQLKAKEQLLPVLPWKPKEDKQWRQKKKKRKIGHHIYDASTLAFAVAVGLSLAGAGLFLGWTMGWLLPTF</sequence>
<feature type="transmembrane region" description="Helical" evidence="2">
    <location>
        <begin position="439"/>
        <end position="464"/>
    </location>
</feature>
<dbReference type="HOGENOM" id="CLU_050145_1_0_1"/>
<proteinExistence type="predicted"/>
<feature type="compositionally biased region" description="Polar residues" evidence="1">
    <location>
        <begin position="303"/>
        <end position="313"/>
    </location>
</feature>
<dbReference type="eggNOG" id="ENOG502R08M">
    <property type="taxonomic scope" value="Eukaryota"/>
</dbReference>
<dbReference type="Gramene" id="ERN14055">
    <property type="protein sequence ID" value="ERN14055"/>
    <property type="gene ID" value="AMTR_s00021p00215510"/>
</dbReference>
<dbReference type="OrthoDB" id="1920951at2759"/>
<keyword evidence="2" id="KW-0472">Membrane</keyword>
<organism evidence="3 4">
    <name type="scientific">Amborella trichopoda</name>
    <dbReference type="NCBI Taxonomy" id="13333"/>
    <lineage>
        <taxon>Eukaryota</taxon>
        <taxon>Viridiplantae</taxon>
        <taxon>Streptophyta</taxon>
        <taxon>Embryophyta</taxon>
        <taxon>Tracheophyta</taxon>
        <taxon>Spermatophyta</taxon>
        <taxon>Magnoliopsida</taxon>
        <taxon>Amborellales</taxon>
        <taxon>Amborellaceae</taxon>
        <taxon>Amborella</taxon>
    </lineage>
</organism>
<feature type="compositionally biased region" description="Polar residues" evidence="1">
    <location>
        <begin position="35"/>
        <end position="44"/>
    </location>
</feature>
<keyword evidence="2" id="KW-1133">Transmembrane helix</keyword>
<reference evidence="4" key="1">
    <citation type="journal article" date="2013" name="Science">
        <title>The Amborella genome and the evolution of flowering plants.</title>
        <authorList>
            <consortium name="Amborella Genome Project"/>
        </authorList>
    </citation>
    <scope>NUCLEOTIDE SEQUENCE [LARGE SCALE GENOMIC DNA]</scope>
</reference>
<evidence type="ECO:0000313" key="3">
    <source>
        <dbReference type="EMBL" id="ERN14055.1"/>
    </source>
</evidence>
<evidence type="ECO:0000256" key="1">
    <source>
        <dbReference type="SAM" id="MobiDB-lite"/>
    </source>
</evidence>
<dbReference type="EMBL" id="KI392560">
    <property type="protein sequence ID" value="ERN14055.1"/>
    <property type="molecule type" value="Genomic_DNA"/>
</dbReference>
<dbReference type="AlphaFoldDB" id="W1Q119"/>
<dbReference type="OMA" id="DESDHTA"/>
<keyword evidence="2" id="KW-0812">Transmembrane</keyword>
<dbReference type="KEGG" id="atr:18442303"/>
<feature type="region of interest" description="Disordered" evidence="1">
    <location>
        <begin position="29"/>
        <end position="60"/>
    </location>
</feature>
<dbReference type="PANTHER" id="PTHR33868">
    <property type="entry name" value="EXPRESSED PROTEIN"/>
    <property type="match status" value="1"/>
</dbReference>
<gene>
    <name evidence="3" type="ORF">AMTR_s00021p00215510</name>
</gene>
<dbReference type="PANTHER" id="PTHR33868:SF2">
    <property type="entry name" value="EXPRESSED PROTEIN"/>
    <property type="match status" value="1"/>
</dbReference>
<evidence type="ECO:0000256" key="2">
    <source>
        <dbReference type="SAM" id="Phobius"/>
    </source>
</evidence>